<dbReference type="AlphaFoldDB" id="A0AAV3QE27"/>
<name>A0AAV3QE27_LITER</name>
<accession>A0AAV3QE27</accession>
<comment type="caution">
    <text evidence="1">The sequence shown here is derived from an EMBL/GenBank/DDBJ whole genome shotgun (WGS) entry which is preliminary data.</text>
</comment>
<evidence type="ECO:0000313" key="2">
    <source>
        <dbReference type="Proteomes" id="UP001454036"/>
    </source>
</evidence>
<reference evidence="1 2" key="1">
    <citation type="submission" date="2024-01" db="EMBL/GenBank/DDBJ databases">
        <title>The complete chloroplast genome sequence of Lithospermum erythrorhizon: insights into the phylogenetic relationship among Boraginaceae species and the maternal lineages of purple gromwells.</title>
        <authorList>
            <person name="Okada T."/>
            <person name="Watanabe K."/>
        </authorList>
    </citation>
    <scope>NUCLEOTIDE SEQUENCE [LARGE SCALE GENOMIC DNA]</scope>
</reference>
<proteinExistence type="predicted"/>
<protein>
    <submittedName>
        <fullName evidence="1">Uncharacterized protein</fullName>
    </submittedName>
</protein>
<evidence type="ECO:0000313" key="1">
    <source>
        <dbReference type="EMBL" id="GAA0161196.1"/>
    </source>
</evidence>
<keyword evidence="2" id="KW-1185">Reference proteome</keyword>
<dbReference type="Proteomes" id="UP001454036">
    <property type="component" value="Unassembled WGS sequence"/>
</dbReference>
<gene>
    <name evidence="1" type="ORF">LIER_17564</name>
</gene>
<sequence>MDSKPLRGILSMEGAVDRVFQQMKQKKLSSFSTSLEDARSRYGEKLKHIEEVSEEVRQTEVKDADLRREVEGLAKQKQELRVLL</sequence>
<organism evidence="1 2">
    <name type="scientific">Lithospermum erythrorhizon</name>
    <name type="common">Purple gromwell</name>
    <name type="synonym">Lithospermum officinale var. erythrorhizon</name>
    <dbReference type="NCBI Taxonomy" id="34254"/>
    <lineage>
        <taxon>Eukaryota</taxon>
        <taxon>Viridiplantae</taxon>
        <taxon>Streptophyta</taxon>
        <taxon>Embryophyta</taxon>
        <taxon>Tracheophyta</taxon>
        <taxon>Spermatophyta</taxon>
        <taxon>Magnoliopsida</taxon>
        <taxon>eudicotyledons</taxon>
        <taxon>Gunneridae</taxon>
        <taxon>Pentapetalae</taxon>
        <taxon>asterids</taxon>
        <taxon>lamiids</taxon>
        <taxon>Boraginales</taxon>
        <taxon>Boraginaceae</taxon>
        <taxon>Boraginoideae</taxon>
        <taxon>Lithospermeae</taxon>
        <taxon>Lithospermum</taxon>
    </lineage>
</organism>
<dbReference type="EMBL" id="BAABME010004104">
    <property type="protein sequence ID" value="GAA0161196.1"/>
    <property type="molecule type" value="Genomic_DNA"/>
</dbReference>